<evidence type="ECO:0000313" key="6">
    <source>
        <dbReference type="Proteomes" id="UP001172082"/>
    </source>
</evidence>
<reference evidence="5" key="1">
    <citation type="submission" date="2023-06" db="EMBL/GenBank/DDBJ databases">
        <title>Genomic of Parafulvivirga corallium.</title>
        <authorList>
            <person name="Wang G."/>
        </authorList>
    </citation>
    <scope>NUCLEOTIDE SEQUENCE</scope>
    <source>
        <strain evidence="5">BMA10</strain>
    </source>
</reference>
<evidence type="ECO:0000313" key="5">
    <source>
        <dbReference type="EMBL" id="MDN5201865.1"/>
    </source>
</evidence>
<keyword evidence="1" id="KW-0805">Transcription regulation</keyword>
<dbReference type="SMART" id="SM00347">
    <property type="entry name" value="HTH_MARR"/>
    <property type="match status" value="1"/>
</dbReference>
<dbReference type="Gene3D" id="1.10.10.10">
    <property type="entry name" value="Winged helix-like DNA-binding domain superfamily/Winged helix DNA-binding domain"/>
    <property type="match status" value="1"/>
</dbReference>
<dbReference type="SUPFAM" id="SSF46785">
    <property type="entry name" value="Winged helix' DNA-binding domain"/>
    <property type="match status" value="1"/>
</dbReference>
<dbReference type="PANTHER" id="PTHR42756">
    <property type="entry name" value="TRANSCRIPTIONAL REGULATOR, MARR"/>
    <property type="match status" value="1"/>
</dbReference>
<dbReference type="PANTHER" id="PTHR42756:SF1">
    <property type="entry name" value="TRANSCRIPTIONAL REPRESSOR OF EMRAB OPERON"/>
    <property type="match status" value="1"/>
</dbReference>
<dbReference type="PROSITE" id="PS50995">
    <property type="entry name" value="HTH_MARR_2"/>
    <property type="match status" value="1"/>
</dbReference>
<dbReference type="EMBL" id="JAUJEA010000003">
    <property type="protein sequence ID" value="MDN5201865.1"/>
    <property type="molecule type" value="Genomic_DNA"/>
</dbReference>
<keyword evidence="6" id="KW-1185">Reference proteome</keyword>
<evidence type="ECO:0000256" key="1">
    <source>
        <dbReference type="ARBA" id="ARBA00023015"/>
    </source>
</evidence>
<accession>A0ABT8KMA9</accession>
<organism evidence="5 6">
    <name type="scientific">Splendidivirga corallicola</name>
    <dbReference type="NCBI Taxonomy" id="3051826"/>
    <lineage>
        <taxon>Bacteria</taxon>
        <taxon>Pseudomonadati</taxon>
        <taxon>Bacteroidota</taxon>
        <taxon>Cytophagia</taxon>
        <taxon>Cytophagales</taxon>
        <taxon>Splendidivirgaceae</taxon>
        <taxon>Splendidivirga</taxon>
    </lineage>
</organism>
<dbReference type="InterPro" id="IPR036390">
    <property type="entry name" value="WH_DNA-bd_sf"/>
</dbReference>
<proteinExistence type="predicted"/>
<dbReference type="PRINTS" id="PR00598">
    <property type="entry name" value="HTHMARR"/>
</dbReference>
<dbReference type="PROSITE" id="PS01117">
    <property type="entry name" value="HTH_MARR_1"/>
    <property type="match status" value="1"/>
</dbReference>
<feature type="domain" description="HTH marR-type" evidence="4">
    <location>
        <begin position="6"/>
        <end position="139"/>
    </location>
</feature>
<dbReference type="Pfam" id="PF12802">
    <property type="entry name" value="MarR_2"/>
    <property type="match status" value="1"/>
</dbReference>
<keyword evidence="3" id="KW-0804">Transcription</keyword>
<name>A0ABT8KMA9_9BACT</name>
<evidence type="ECO:0000259" key="4">
    <source>
        <dbReference type="PROSITE" id="PS50995"/>
    </source>
</evidence>
<comment type="caution">
    <text evidence="5">The sequence shown here is derived from an EMBL/GenBank/DDBJ whole genome shotgun (WGS) entry which is preliminary data.</text>
</comment>
<dbReference type="RefSeq" id="WP_346751889.1">
    <property type="nucleotide sequence ID" value="NZ_JAUJEA010000003.1"/>
</dbReference>
<dbReference type="Proteomes" id="UP001172082">
    <property type="component" value="Unassembled WGS sequence"/>
</dbReference>
<protein>
    <submittedName>
        <fullName evidence="5">MarR family transcriptional regulator</fullName>
    </submittedName>
</protein>
<dbReference type="InterPro" id="IPR036388">
    <property type="entry name" value="WH-like_DNA-bd_sf"/>
</dbReference>
<sequence>MNDGKVKRFTNALEEMLLKMQEASDICLEVTKDISKREFSLIIFIGKNKSLIMREIADFMRIPMSTATGVVDKLVNKGYLQRQFSEEDRRIINVALSKYGKEIYNLMSETLLRFGSVVLSGLDDEEQNQIIGLLEKVALNLEKEAFQK</sequence>
<evidence type="ECO:0000256" key="2">
    <source>
        <dbReference type="ARBA" id="ARBA00023125"/>
    </source>
</evidence>
<keyword evidence="2" id="KW-0238">DNA-binding</keyword>
<evidence type="ECO:0000256" key="3">
    <source>
        <dbReference type="ARBA" id="ARBA00023163"/>
    </source>
</evidence>
<gene>
    <name evidence="5" type="ORF">QQ008_10840</name>
</gene>
<dbReference type="InterPro" id="IPR023187">
    <property type="entry name" value="Tscrpt_reg_MarR-type_CS"/>
</dbReference>
<dbReference type="InterPro" id="IPR000835">
    <property type="entry name" value="HTH_MarR-typ"/>
</dbReference>